<evidence type="ECO:0000313" key="3">
    <source>
        <dbReference type="Proteomes" id="UP001189429"/>
    </source>
</evidence>
<keyword evidence="1" id="KW-0812">Transmembrane</keyword>
<feature type="transmembrane region" description="Helical" evidence="1">
    <location>
        <begin position="34"/>
        <end position="56"/>
    </location>
</feature>
<organism evidence="2 3">
    <name type="scientific">Prorocentrum cordatum</name>
    <dbReference type="NCBI Taxonomy" id="2364126"/>
    <lineage>
        <taxon>Eukaryota</taxon>
        <taxon>Sar</taxon>
        <taxon>Alveolata</taxon>
        <taxon>Dinophyceae</taxon>
        <taxon>Prorocentrales</taxon>
        <taxon>Prorocentraceae</taxon>
        <taxon>Prorocentrum</taxon>
    </lineage>
</organism>
<evidence type="ECO:0008006" key="4">
    <source>
        <dbReference type="Google" id="ProtNLM"/>
    </source>
</evidence>
<evidence type="ECO:0000313" key="2">
    <source>
        <dbReference type="EMBL" id="CAK0847126.1"/>
    </source>
</evidence>
<feature type="transmembrane region" description="Helical" evidence="1">
    <location>
        <begin position="6"/>
        <end position="27"/>
    </location>
</feature>
<keyword evidence="3" id="KW-1185">Reference proteome</keyword>
<dbReference type="Proteomes" id="UP001189429">
    <property type="component" value="Unassembled WGS sequence"/>
</dbReference>
<evidence type="ECO:0000256" key="1">
    <source>
        <dbReference type="SAM" id="Phobius"/>
    </source>
</evidence>
<name>A0ABN9TPL1_9DINO</name>
<accession>A0ABN9TPL1</accession>
<keyword evidence="1" id="KW-0472">Membrane</keyword>
<proteinExistence type="predicted"/>
<reference evidence="2" key="1">
    <citation type="submission" date="2023-10" db="EMBL/GenBank/DDBJ databases">
        <authorList>
            <person name="Chen Y."/>
            <person name="Shah S."/>
            <person name="Dougan E. K."/>
            <person name="Thang M."/>
            <person name="Chan C."/>
        </authorList>
    </citation>
    <scope>NUCLEOTIDE SEQUENCE [LARGE SCALE GENOMIC DNA]</scope>
</reference>
<feature type="transmembrane region" description="Helical" evidence="1">
    <location>
        <begin position="117"/>
        <end position="137"/>
    </location>
</feature>
<keyword evidence="1" id="KW-1133">Transmembrane helix</keyword>
<gene>
    <name evidence="2" type="ORF">PCOR1329_LOCUS40418</name>
</gene>
<sequence length="158" mass="16980">MNAFTGMTVGMMAWVLMLVELKAYSFLDRTTMLISIYCVTVLGASIIGLALLGGGVNAASDRIVFLLGKHAMELHSEAARRHDQGEDAGAPPGIAEFIQAVANDVAAEKQSSPVQLLGMYCGTTLITTLYVVPAFWFSRLGNMCADEPSLCTPEWSQM</sequence>
<comment type="caution">
    <text evidence="2">The sequence shown here is derived from an EMBL/GenBank/DDBJ whole genome shotgun (WGS) entry which is preliminary data.</text>
</comment>
<protein>
    <recommendedName>
        <fullName evidence="4">H(+)-exporting diphosphatase</fullName>
    </recommendedName>
</protein>
<dbReference type="EMBL" id="CAUYUJ010014873">
    <property type="protein sequence ID" value="CAK0847126.1"/>
    <property type="molecule type" value="Genomic_DNA"/>
</dbReference>